<feature type="domain" description="NodB homology" evidence="5">
    <location>
        <begin position="66"/>
        <end position="176"/>
    </location>
</feature>
<dbReference type="Gene3D" id="3.20.20.370">
    <property type="entry name" value="Glycoside hydrolase/deacetylase"/>
    <property type="match status" value="1"/>
</dbReference>
<organism evidence="6 7">
    <name type="scientific">Acuticoccus mangrovi</name>
    <dbReference type="NCBI Taxonomy" id="2796142"/>
    <lineage>
        <taxon>Bacteria</taxon>
        <taxon>Pseudomonadati</taxon>
        <taxon>Pseudomonadota</taxon>
        <taxon>Alphaproteobacteria</taxon>
        <taxon>Hyphomicrobiales</taxon>
        <taxon>Amorphaceae</taxon>
        <taxon>Acuticoccus</taxon>
    </lineage>
</organism>
<dbReference type="GO" id="GO:0016810">
    <property type="term" value="F:hydrolase activity, acting on carbon-nitrogen (but not peptide) bonds"/>
    <property type="evidence" value="ECO:0007669"/>
    <property type="project" value="InterPro"/>
</dbReference>
<dbReference type="EMBL" id="JAEKJA010000031">
    <property type="protein sequence ID" value="MBJ3778534.1"/>
    <property type="molecule type" value="Genomic_DNA"/>
</dbReference>
<dbReference type="Pfam" id="PF01522">
    <property type="entry name" value="Polysacc_deac_1"/>
    <property type="match status" value="1"/>
</dbReference>
<evidence type="ECO:0000256" key="3">
    <source>
        <dbReference type="ARBA" id="ARBA00020071"/>
    </source>
</evidence>
<name>A0A934IKX4_9HYPH</name>
<comment type="similarity">
    <text evidence="2">Belongs to the polysaccharide deacetylase family.</text>
</comment>
<accession>A0A934IKX4</accession>
<dbReference type="AlphaFoldDB" id="A0A934IKX4"/>
<comment type="function">
    <text evidence="1">Is involved in generating a small heat-stable compound (Nod), an acylated oligomer of N-acetylglucosamine, that stimulates mitosis in various plant protoplasts.</text>
</comment>
<dbReference type="InterPro" id="IPR002509">
    <property type="entry name" value="NODB_dom"/>
</dbReference>
<evidence type="ECO:0000313" key="6">
    <source>
        <dbReference type="EMBL" id="MBJ3778534.1"/>
    </source>
</evidence>
<sequence>MTPSDYGPFPFVPITERPRIVWPGGAGLAVWVITNIEFFPLTRALAGHPGYPKGNPPSVRPWAQRDYGNRVGVWRIMDALDEFGVPGTATVNADIWRHHPQILTAARERGWEFMGHNETNSVWLDTVPEDEQRAIIARCAATLEEAGGVRPTGWLGAGLAESWHTLDQLIDEGFTYVADWVNDDQPYLMDVGGRQIVSIPYSYEVNDSPVIQYRAQSIDEFELLIRRQFDVLHREGQEHGRVMAICLHPYIIGVPHRIDGLRRALDYIASHDGVWLANGRQIVEHYLSTLPR</sequence>
<dbReference type="CDD" id="cd10979">
    <property type="entry name" value="CE4_PuuE_like"/>
    <property type="match status" value="1"/>
</dbReference>
<evidence type="ECO:0000259" key="5">
    <source>
        <dbReference type="Pfam" id="PF01522"/>
    </source>
</evidence>
<evidence type="ECO:0000256" key="4">
    <source>
        <dbReference type="ARBA" id="ARBA00032976"/>
    </source>
</evidence>
<dbReference type="InterPro" id="IPR011330">
    <property type="entry name" value="Glyco_hydro/deAcase_b/a-brl"/>
</dbReference>
<reference evidence="6" key="1">
    <citation type="submission" date="2020-12" db="EMBL/GenBank/DDBJ databases">
        <title>Bacterial taxonomy.</title>
        <authorList>
            <person name="Pan X."/>
        </authorList>
    </citation>
    <scope>NUCLEOTIDE SEQUENCE</scope>
    <source>
        <strain evidence="6">B2012</strain>
    </source>
</reference>
<evidence type="ECO:0000256" key="1">
    <source>
        <dbReference type="ARBA" id="ARBA00003236"/>
    </source>
</evidence>
<dbReference type="Proteomes" id="UP000609531">
    <property type="component" value="Unassembled WGS sequence"/>
</dbReference>
<evidence type="ECO:0000313" key="7">
    <source>
        <dbReference type="Proteomes" id="UP000609531"/>
    </source>
</evidence>
<protein>
    <recommendedName>
        <fullName evidence="3">Chitooligosaccharide deacetylase</fullName>
    </recommendedName>
    <alternativeName>
        <fullName evidence="4">Nodulation protein B</fullName>
    </alternativeName>
</protein>
<proteinExistence type="inferred from homology"/>
<comment type="caution">
    <text evidence="6">The sequence shown here is derived from an EMBL/GenBank/DDBJ whole genome shotgun (WGS) entry which is preliminary data.</text>
</comment>
<dbReference type="PANTHER" id="PTHR43123:SF4">
    <property type="entry name" value="POLYSACCHARIDE DEACETYLASE"/>
    <property type="match status" value="1"/>
</dbReference>
<evidence type="ECO:0000256" key="2">
    <source>
        <dbReference type="ARBA" id="ARBA00010973"/>
    </source>
</evidence>
<dbReference type="GO" id="GO:0005975">
    <property type="term" value="P:carbohydrate metabolic process"/>
    <property type="evidence" value="ECO:0007669"/>
    <property type="project" value="InterPro"/>
</dbReference>
<dbReference type="RefSeq" id="WP_198884440.1">
    <property type="nucleotide sequence ID" value="NZ_JAEKJA010000031.1"/>
</dbReference>
<dbReference type="SUPFAM" id="SSF88713">
    <property type="entry name" value="Glycoside hydrolase/deacetylase"/>
    <property type="match status" value="1"/>
</dbReference>
<dbReference type="PANTHER" id="PTHR43123">
    <property type="entry name" value="POLYSACCHARIDE DEACETYLASE-RELATED"/>
    <property type="match status" value="1"/>
</dbReference>
<gene>
    <name evidence="6" type="ORF">JCR33_22730</name>
</gene>
<keyword evidence="7" id="KW-1185">Reference proteome</keyword>